<dbReference type="Pfam" id="PF14322">
    <property type="entry name" value="SusD-like_3"/>
    <property type="match status" value="1"/>
</dbReference>
<keyword evidence="9" id="KW-1185">Reference proteome</keyword>
<dbReference type="RefSeq" id="WP_346580975.1">
    <property type="nucleotide sequence ID" value="NZ_JBDJLH010000003.1"/>
</dbReference>
<name>A0ABV0BQU2_9SPHI</name>
<evidence type="ECO:0000259" key="7">
    <source>
        <dbReference type="Pfam" id="PF14322"/>
    </source>
</evidence>
<gene>
    <name evidence="8" type="ORF">ABE541_06745</name>
</gene>
<dbReference type="InterPro" id="IPR033985">
    <property type="entry name" value="SusD-like_N"/>
</dbReference>
<reference evidence="8 9" key="1">
    <citation type="submission" date="2024-04" db="EMBL/GenBank/DDBJ databases">
        <title>WGS of bacteria from Torrens River.</title>
        <authorList>
            <person name="Wyrsch E.R."/>
            <person name="Drigo B."/>
        </authorList>
    </citation>
    <scope>NUCLEOTIDE SEQUENCE [LARGE SCALE GENOMIC DNA]</scope>
    <source>
        <strain evidence="8 9">TWI391</strain>
    </source>
</reference>
<dbReference type="Proteomes" id="UP001409291">
    <property type="component" value="Unassembled WGS sequence"/>
</dbReference>
<dbReference type="InterPro" id="IPR011990">
    <property type="entry name" value="TPR-like_helical_dom_sf"/>
</dbReference>
<feature type="domain" description="SusD-like N-terminal" evidence="7">
    <location>
        <begin position="88"/>
        <end position="207"/>
    </location>
</feature>
<comment type="caution">
    <text evidence="8">The sequence shown here is derived from an EMBL/GenBank/DDBJ whole genome shotgun (WGS) entry which is preliminary data.</text>
</comment>
<keyword evidence="3" id="KW-0732">Signal</keyword>
<proteinExistence type="inferred from homology"/>
<dbReference type="InterPro" id="IPR012944">
    <property type="entry name" value="SusD_RagB_dom"/>
</dbReference>
<comment type="subcellular location">
    <subcellularLocation>
        <location evidence="1">Cell outer membrane</location>
    </subcellularLocation>
</comment>
<sequence length="546" mass="62193">MKKHILYPLLATTLLFGACSKDFLDRTPANNVPNDQFWHNESEVNLALNAVYNKLSEATYEDGGSELVHAKNPWESWVTDVSSGAVSSTLESGWDYKPIRICNFFLDNVDKAVMDVKLKERYKAEARFVRAFLYIPMVQKFGDIPLVTKVLTKEESNVPRTSKKEVLDFLFKELQDVATVLPISYSAAESGRITKGAALALQSRLYLMENNWEKAALTAQEVMALGYSLFKVNAESDLDKKDNYAQFIDFANADDENNFRLGLRSYEGVFHVENEGNSEVILDRQYIAVTQSHITNTLLLDPSVGGWSSLTPTQNLVNLYVDYKTGKPVIPVSAEVRATNYAKADKADFVKEFKNRDPRFYASILFETAPWNSLTKSGGYVYKWFVGNDPNKSLTGYNFRKLVDPKSNREQIDSYANLILIRYAEVLLNYAEAQNEKSGPDATIFDALDQLRVRVGMPKIDRSEYASQDKLRQLIRNERAVELVLEGLRFYDIRRWKTAPDVMKNIYNITNGLAQERVWNDRLYLMPVPQSQIDLSYGVLKQNSGY</sequence>
<comment type="similarity">
    <text evidence="2">Belongs to the SusD family.</text>
</comment>
<feature type="domain" description="RagB/SusD" evidence="6">
    <location>
        <begin position="267"/>
        <end position="546"/>
    </location>
</feature>
<evidence type="ECO:0000313" key="9">
    <source>
        <dbReference type="Proteomes" id="UP001409291"/>
    </source>
</evidence>
<protein>
    <submittedName>
        <fullName evidence="8">RagB/SusD family nutrient uptake outer membrane protein</fullName>
    </submittedName>
</protein>
<evidence type="ECO:0000256" key="2">
    <source>
        <dbReference type="ARBA" id="ARBA00006275"/>
    </source>
</evidence>
<dbReference type="PROSITE" id="PS51257">
    <property type="entry name" value="PROKAR_LIPOPROTEIN"/>
    <property type="match status" value="1"/>
</dbReference>
<accession>A0ABV0BQU2</accession>
<evidence type="ECO:0000256" key="3">
    <source>
        <dbReference type="ARBA" id="ARBA00022729"/>
    </source>
</evidence>
<dbReference type="SUPFAM" id="SSF48452">
    <property type="entry name" value="TPR-like"/>
    <property type="match status" value="1"/>
</dbReference>
<organism evidence="8 9">
    <name type="scientific">Sphingobacterium kitahiroshimense</name>
    <dbReference type="NCBI Taxonomy" id="470446"/>
    <lineage>
        <taxon>Bacteria</taxon>
        <taxon>Pseudomonadati</taxon>
        <taxon>Bacteroidota</taxon>
        <taxon>Sphingobacteriia</taxon>
        <taxon>Sphingobacteriales</taxon>
        <taxon>Sphingobacteriaceae</taxon>
        <taxon>Sphingobacterium</taxon>
    </lineage>
</organism>
<evidence type="ECO:0000256" key="4">
    <source>
        <dbReference type="ARBA" id="ARBA00023136"/>
    </source>
</evidence>
<dbReference type="Gene3D" id="1.25.40.390">
    <property type="match status" value="1"/>
</dbReference>
<evidence type="ECO:0000259" key="6">
    <source>
        <dbReference type="Pfam" id="PF07980"/>
    </source>
</evidence>
<evidence type="ECO:0000256" key="5">
    <source>
        <dbReference type="ARBA" id="ARBA00023237"/>
    </source>
</evidence>
<keyword evidence="4" id="KW-0472">Membrane</keyword>
<evidence type="ECO:0000256" key="1">
    <source>
        <dbReference type="ARBA" id="ARBA00004442"/>
    </source>
</evidence>
<dbReference type="EMBL" id="JBDJNQ010000002">
    <property type="protein sequence ID" value="MEN5376952.1"/>
    <property type="molecule type" value="Genomic_DNA"/>
</dbReference>
<evidence type="ECO:0000313" key="8">
    <source>
        <dbReference type="EMBL" id="MEN5376952.1"/>
    </source>
</evidence>
<dbReference type="Pfam" id="PF07980">
    <property type="entry name" value="SusD_RagB"/>
    <property type="match status" value="1"/>
</dbReference>
<keyword evidence="5" id="KW-0998">Cell outer membrane</keyword>